<dbReference type="PRINTS" id="PR00682">
    <property type="entry name" value="IPNSYNTHASE"/>
</dbReference>
<keyword evidence="2" id="KW-0560">Oxidoreductase</keyword>
<proteinExistence type="inferred from homology"/>
<dbReference type="EMBL" id="JBEFKJ010000003">
    <property type="protein sequence ID" value="KAL2047224.1"/>
    <property type="molecule type" value="Genomic_DNA"/>
</dbReference>
<dbReference type="SUPFAM" id="SSF51197">
    <property type="entry name" value="Clavaminate synthase-like"/>
    <property type="match status" value="1"/>
</dbReference>
<accession>A0ABR4ARE5</accession>
<organism evidence="4 5">
    <name type="scientific">Stereocaulon virgatum</name>
    <dbReference type="NCBI Taxonomy" id="373712"/>
    <lineage>
        <taxon>Eukaryota</taxon>
        <taxon>Fungi</taxon>
        <taxon>Dikarya</taxon>
        <taxon>Ascomycota</taxon>
        <taxon>Pezizomycotina</taxon>
        <taxon>Lecanoromycetes</taxon>
        <taxon>OSLEUM clade</taxon>
        <taxon>Lecanoromycetidae</taxon>
        <taxon>Lecanorales</taxon>
        <taxon>Lecanorineae</taxon>
        <taxon>Stereocaulaceae</taxon>
        <taxon>Stereocaulon</taxon>
    </lineage>
</organism>
<dbReference type="InterPro" id="IPR005123">
    <property type="entry name" value="Oxoglu/Fe-dep_dioxygenase_dom"/>
</dbReference>
<evidence type="ECO:0000256" key="1">
    <source>
        <dbReference type="ARBA" id="ARBA00008056"/>
    </source>
</evidence>
<dbReference type="Pfam" id="PF14226">
    <property type="entry name" value="DIOX_N"/>
    <property type="match status" value="1"/>
</dbReference>
<feature type="domain" description="Fe2OG dioxygenase" evidence="3">
    <location>
        <begin position="185"/>
        <end position="290"/>
    </location>
</feature>
<evidence type="ECO:0000313" key="5">
    <source>
        <dbReference type="Proteomes" id="UP001590950"/>
    </source>
</evidence>
<dbReference type="InterPro" id="IPR044861">
    <property type="entry name" value="IPNS-like_FE2OG_OXY"/>
</dbReference>
<sequence length="328" mass="36926">MSPSTTIRPFYVPTIDLSLYLKDPSSSEAEKVIEDIREACLSTGFFLLTNHGLEKSLQKDVFDAAEKFFKLPFEDKKKLDAKSHVGHRGYDVLASQSYEEGVMPDLKEGFYIGADIPANDPRTLSGRFFMGPNIWPAENLSSAEFREPCERYYQAITHLTLTVLSMLARSLPFGPHIFDEFVSNTPAAPLRLLHYPPAPERQTSKPQFGSSAHTDFGAITLLLTDQNPGLEVYDALEGRWVPITPNPDAYVVNVGDMLSKWTSDRYKSSLHRVVHKNPTERYSIVFFFDGNLDCSLKALDGSQSDEEEGLTVEKHMLQRMAQSYGKKD</sequence>
<dbReference type="InterPro" id="IPR050231">
    <property type="entry name" value="Iron_ascorbate_oxido_reductase"/>
</dbReference>
<comment type="similarity">
    <text evidence="1 2">Belongs to the iron/ascorbate-dependent oxidoreductase family.</text>
</comment>
<gene>
    <name evidence="4" type="ORF">N7G274_001243</name>
</gene>
<evidence type="ECO:0000313" key="4">
    <source>
        <dbReference type="EMBL" id="KAL2047224.1"/>
    </source>
</evidence>
<dbReference type="PROSITE" id="PS51471">
    <property type="entry name" value="FE2OG_OXY"/>
    <property type="match status" value="1"/>
</dbReference>
<dbReference type="Gene3D" id="2.60.120.330">
    <property type="entry name" value="B-lactam Antibiotic, Isopenicillin N Synthase, Chain"/>
    <property type="match status" value="1"/>
</dbReference>
<dbReference type="Pfam" id="PF03171">
    <property type="entry name" value="2OG-FeII_Oxy"/>
    <property type="match status" value="1"/>
</dbReference>
<keyword evidence="2" id="KW-0408">Iron</keyword>
<keyword evidence="5" id="KW-1185">Reference proteome</keyword>
<dbReference type="InterPro" id="IPR026992">
    <property type="entry name" value="DIOX_N"/>
</dbReference>
<dbReference type="PANTHER" id="PTHR47990">
    <property type="entry name" value="2-OXOGLUTARATE (2OG) AND FE(II)-DEPENDENT OXYGENASE SUPERFAMILY PROTEIN-RELATED"/>
    <property type="match status" value="1"/>
</dbReference>
<comment type="caution">
    <text evidence="4">The sequence shown here is derived from an EMBL/GenBank/DDBJ whole genome shotgun (WGS) entry which is preliminary data.</text>
</comment>
<name>A0ABR4ARE5_9LECA</name>
<reference evidence="4 5" key="1">
    <citation type="submission" date="2024-09" db="EMBL/GenBank/DDBJ databases">
        <title>Rethinking Asexuality: The Enigmatic Case of Functional Sexual Genes in Lepraria (Stereocaulaceae).</title>
        <authorList>
            <person name="Doellman M."/>
            <person name="Sun Y."/>
            <person name="Barcenas-Pena A."/>
            <person name="Lumbsch H.T."/>
            <person name="Grewe F."/>
        </authorList>
    </citation>
    <scope>NUCLEOTIDE SEQUENCE [LARGE SCALE GENOMIC DNA]</scope>
    <source>
        <strain evidence="4 5">Mercado 3170</strain>
    </source>
</reference>
<evidence type="ECO:0000259" key="3">
    <source>
        <dbReference type="PROSITE" id="PS51471"/>
    </source>
</evidence>
<keyword evidence="2" id="KW-0479">Metal-binding</keyword>
<dbReference type="InterPro" id="IPR027443">
    <property type="entry name" value="IPNS-like_sf"/>
</dbReference>
<evidence type="ECO:0000256" key="2">
    <source>
        <dbReference type="RuleBase" id="RU003682"/>
    </source>
</evidence>
<dbReference type="Proteomes" id="UP001590950">
    <property type="component" value="Unassembled WGS sequence"/>
</dbReference>
<protein>
    <recommendedName>
        <fullName evidence="3">Fe2OG dioxygenase domain-containing protein</fullName>
    </recommendedName>
</protein>